<accession>A0A183JFL6</accession>
<reference evidence="3" key="1">
    <citation type="submission" date="2016-06" db="UniProtKB">
        <authorList>
            <consortium name="WormBaseParasite"/>
        </authorList>
    </citation>
    <scope>IDENTIFICATION</scope>
</reference>
<proteinExistence type="predicted"/>
<evidence type="ECO:0000313" key="3">
    <source>
        <dbReference type="WBParaSite" id="SCUD_0000148301-mRNA-1"/>
    </source>
</evidence>
<organism evidence="3">
    <name type="scientific">Schistosoma curassoni</name>
    <dbReference type="NCBI Taxonomy" id="6186"/>
    <lineage>
        <taxon>Eukaryota</taxon>
        <taxon>Metazoa</taxon>
        <taxon>Spiralia</taxon>
        <taxon>Lophotrochozoa</taxon>
        <taxon>Platyhelminthes</taxon>
        <taxon>Trematoda</taxon>
        <taxon>Digenea</taxon>
        <taxon>Strigeidida</taxon>
        <taxon>Schistosomatoidea</taxon>
        <taxon>Schistosomatidae</taxon>
        <taxon>Schistosoma</taxon>
    </lineage>
</organism>
<keyword evidence="2" id="KW-1185">Reference proteome</keyword>
<name>A0A183JFL6_9TREM</name>
<protein>
    <submittedName>
        <fullName evidence="1 3">Uncharacterized protein</fullName>
    </submittedName>
</protein>
<sequence>MHFVSGGSMKGNFFISGKPMTIICKTSVSKGTRRISGVLNALFHL</sequence>
<dbReference type="EMBL" id="UZAK01001207">
    <property type="protein sequence ID" value="VDO67978.1"/>
    <property type="molecule type" value="Genomic_DNA"/>
</dbReference>
<dbReference type="Proteomes" id="UP000279833">
    <property type="component" value="Unassembled WGS sequence"/>
</dbReference>
<dbReference type="WBParaSite" id="SCUD_0000148301-mRNA-1">
    <property type="protein sequence ID" value="SCUD_0000148301-mRNA-1"/>
    <property type="gene ID" value="SCUD_0000148301"/>
</dbReference>
<evidence type="ECO:0000313" key="2">
    <source>
        <dbReference type="Proteomes" id="UP000279833"/>
    </source>
</evidence>
<dbReference type="AlphaFoldDB" id="A0A183JFL6"/>
<gene>
    <name evidence="1" type="ORF">SCUD_LOCUS1484</name>
</gene>
<reference evidence="1 2" key="2">
    <citation type="submission" date="2018-11" db="EMBL/GenBank/DDBJ databases">
        <authorList>
            <consortium name="Pathogen Informatics"/>
        </authorList>
    </citation>
    <scope>NUCLEOTIDE SEQUENCE [LARGE SCALE GENOMIC DNA]</scope>
    <source>
        <strain evidence="1">Dakar</strain>
        <strain evidence="2">Dakar, Senegal</strain>
    </source>
</reference>
<evidence type="ECO:0000313" key="1">
    <source>
        <dbReference type="EMBL" id="VDO67978.1"/>
    </source>
</evidence>